<dbReference type="SUPFAM" id="SSF56672">
    <property type="entry name" value="DNA/RNA polymerases"/>
    <property type="match status" value="1"/>
</dbReference>
<reference evidence="2" key="1">
    <citation type="journal article" date="2019" name="Sci. Rep.">
        <title>Draft genome of Tanacetum cinerariifolium, the natural source of mosquito coil.</title>
        <authorList>
            <person name="Yamashiro T."/>
            <person name="Shiraishi A."/>
            <person name="Satake H."/>
            <person name="Nakayama K."/>
        </authorList>
    </citation>
    <scope>NUCLEOTIDE SEQUENCE</scope>
</reference>
<proteinExistence type="predicted"/>
<gene>
    <name evidence="2" type="ORF">Tci_005402</name>
</gene>
<dbReference type="Pfam" id="PF00078">
    <property type="entry name" value="RVT_1"/>
    <property type="match status" value="1"/>
</dbReference>
<comment type="caution">
    <text evidence="2">The sequence shown here is derived from an EMBL/GenBank/DDBJ whole genome shotgun (WGS) entry which is preliminary data.</text>
</comment>
<organism evidence="2">
    <name type="scientific">Tanacetum cinerariifolium</name>
    <name type="common">Dalmatian daisy</name>
    <name type="synonym">Chrysanthemum cinerariifolium</name>
    <dbReference type="NCBI Taxonomy" id="118510"/>
    <lineage>
        <taxon>Eukaryota</taxon>
        <taxon>Viridiplantae</taxon>
        <taxon>Streptophyta</taxon>
        <taxon>Embryophyta</taxon>
        <taxon>Tracheophyta</taxon>
        <taxon>Spermatophyta</taxon>
        <taxon>Magnoliopsida</taxon>
        <taxon>eudicotyledons</taxon>
        <taxon>Gunneridae</taxon>
        <taxon>Pentapetalae</taxon>
        <taxon>asterids</taxon>
        <taxon>campanulids</taxon>
        <taxon>Asterales</taxon>
        <taxon>Asteraceae</taxon>
        <taxon>Asteroideae</taxon>
        <taxon>Anthemideae</taxon>
        <taxon>Anthemidinae</taxon>
        <taxon>Tanacetum</taxon>
    </lineage>
</organism>
<dbReference type="GO" id="GO:0003964">
    <property type="term" value="F:RNA-directed DNA polymerase activity"/>
    <property type="evidence" value="ECO:0007669"/>
    <property type="project" value="UniProtKB-KW"/>
</dbReference>
<keyword evidence="2" id="KW-0808">Transferase</keyword>
<dbReference type="AlphaFoldDB" id="A0A6L2JCM4"/>
<feature type="domain" description="Reverse transcriptase" evidence="1">
    <location>
        <begin position="45"/>
        <end position="102"/>
    </location>
</feature>
<name>A0A6L2JCM4_TANCI</name>
<evidence type="ECO:0000259" key="1">
    <source>
        <dbReference type="Pfam" id="PF00078"/>
    </source>
</evidence>
<dbReference type="InterPro" id="IPR043128">
    <property type="entry name" value="Rev_trsase/Diguanyl_cyclase"/>
</dbReference>
<dbReference type="PANTHER" id="PTHR24559">
    <property type="entry name" value="TRANSPOSON TY3-I GAG-POL POLYPROTEIN"/>
    <property type="match status" value="1"/>
</dbReference>
<protein>
    <submittedName>
        <fullName evidence="2">Putative reverse transcriptase domain-containing protein</fullName>
    </submittedName>
</protein>
<dbReference type="Gene3D" id="3.30.70.270">
    <property type="match status" value="1"/>
</dbReference>
<keyword evidence="2" id="KW-0548">Nucleotidyltransferase</keyword>
<accession>A0A6L2JCM4</accession>
<keyword evidence="2" id="KW-0695">RNA-directed DNA polymerase</keyword>
<dbReference type="InterPro" id="IPR053134">
    <property type="entry name" value="RNA-dir_DNA_polymerase"/>
</dbReference>
<dbReference type="EMBL" id="BKCJ010000463">
    <property type="protein sequence ID" value="GEU33424.1"/>
    <property type="molecule type" value="Genomic_DNA"/>
</dbReference>
<sequence length="130" mass="14777">MFGTEVDKYTARFLELAKMVPRLAYRLTNDLVRTGGAPKGQDSRPYLDKLVIMFIDDILTYSCSKAEHEQDLNTISSLLKDHKLYAEFSKCEFWLQEVQFLGDVVIAKGIHVHPAKIRAINKCEAAKTPT</sequence>
<dbReference type="PANTHER" id="PTHR24559:SF427">
    <property type="entry name" value="RNA-DIRECTED DNA POLYMERASE"/>
    <property type="match status" value="1"/>
</dbReference>
<dbReference type="InterPro" id="IPR000477">
    <property type="entry name" value="RT_dom"/>
</dbReference>
<evidence type="ECO:0000313" key="2">
    <source>
        <dbReference type="EMBL" id="GEU33424.1"/>
    </source>
</evidence>
<dbReference type="InterPro" id="IPR043502">
    <property type="entry name" value="DNA/RNA_pol_sf"/>
</dbReference>